<feature type="compositionally biased region" description="Basic residues" evidence="1">
    <location>
        <begin position="357"/>
        <end position="367"/>
    </location>
</feature>
<dbReference type="Proteomes" id="UP000536275">
    <property type="component" value="Unassembled WGS sequence"/>
</dbReference>
<sequence>MFISTSPSIIPSNRFDMLDPTDHNQSFNNTQFSIHEFEEQQDFESQQQQQPPQQQQQQQQQFQEQESIFKEDDDSLQQQMQQNFPLFQYQQPFMSTTNYLLDESVQENDDNYQLLSGGDLDSTSSFTTNSLANIKSNSLYGNSVNVNLGAVPTNLSNPDTIIAGQLSSSVSSSYYNTPFNQQHQQQASQINQSLQGFQPFQLPNDSSTSSSLYSYTSASASASAPQQQVHSRQEQMNTGSSFGFSNTPTQSTFTHTSSNTPLQQQNDLYPVSTSMNSFLDNSNLVYHQAKPEMSPSVINPIVQQQALNYNLSQSFPKPPLSSTSTTFDSINYNSSPTISQPQFTSQSLPNLSSGTAGKKKPSKRTKSRTPTTISRPVPSNIKKEETNTFKVNSHSIVKQENELSSTPGGNKRYRVIRGISAGGCNTRPPKESMEGKACYYSMNLNLNGASLKDICYPKWNQSEKQDRRRIIRIERIQQGPVITANFSIVGAANENPVVLPPSNPDIDVIEVSCLECDVKINNSHISEGTNFYDSQSSDDEMGGNNGDAAGMGGVGARKSPNYIKNEFNDDYYQYYITSVEVVEIVELLIGNQFRDAAERRKERGRVRSNLVPFWSKKPISSRMSETSTSSSYPQNSSATPGSSSSASGTTTTTATVGGAGSSLTNHDYRVELAKRIMGYEIRKPRGFDKEVRILRWDKLVPALQRALQSYYTEIPINDPYAQLYRTEAPETRNN</sequence>
<gene>
    <name evidence="2" type="ORF">FOB64_002338</name>
</gene>
<feature type="compositionally biased region" description="Low complexity" evidence="1">
    <location>
        <begin position="43"/>
        <end position="62"/>
    </location>
</feature>
<dbReference type="AlphaFoldDB" id="A0A8H6F562"/>
<dbReference type="EMBL" id="JABWAD010000027">
    <property type="protein sequence ID" value="KAF6070256.1"/>
    <property type="molecule type" value="Genomic_DNA"/>
</dbReference>
<feature type="region of interest" description="Disordered" evidence="1">
    <location>
        <begin position="621"/>
        <end position="660"/>
    </location>
</feature>
<comment type="caution">
    <text evidence="2">The sequence shown here is derived from an EMBL/GenBank/DDBJ whole genome shotgun (WGS) entry which is preliminary data.</text>
</comment>
<feature type="region of interest" description="Disordered" evidence="1">
    <location>
        <begin position="223"/>
        <end position="267"/>
    </location>
</feature>
<feature type="compositionally biased region" description="Low complexity" evidence="1">
    <location>
        <begin position="621"/>
        <end position="656"/>
    </location>
</feature>
<accession>A0A8H6F562</accession>
<feature type="compositionally biased region" description="Polar residues" evidence="1">
    <location>
        <begin position="225"/>
        <end position="267"/>
    </location>
</feature>
<name>A0A8H6F562_CANAX</name>
<evidence type="ECO:0000313" key="3">
    <source>
        <dbReference type="Proteomes" id="UP000536275"/>
    </source>
</evidence>
<feature type="region of interest" description="Disordered" evidence="1">
    <location>
        <begin position="317"/>
        <end position="379"/>
    </location>
</feature>
<evidence type="ECO:0000256" key="1">
    <source>
        <dbReference type="SAM" id="MobiDB-lite"/>
    </source>
</evidence>
<organism evidence="2 3">
    <name type="scientific">Candida albicans</name>
    <name type="common">Yeast</name>
    <dbReference type="NCBI Taxonomy" id="5476"/>
    <lineage>
        <taxon>Eukaryota</taxon>
        <taxon>Fungi</taxon>
        <taxon>Dikarya</taxon>
        <taxon>Ascomycota</taxon>
        <taxon>Saccharomycotina</taxon>
        <taxon>Pichiomycetes</taxon>
        <taxon>Debaryomycetaceae</taxon>
        <taxon>Candida/Lodderomyces clade</taxon>
        <taxon>Candida</taxon>
    </lineage>
</organism>
<feature type="compositionally biased region" description="Polar residues" evidence="1">
    <location>
        <begin position="317"/>
        <end position="355"/>
    </location>
</feature>
<reference evidence="2 3" key="1">
    <citation type="submission" date="2020-03" db="EMBL/GenBank/DDBJ databases">
        <title>FDA dAtabase for Regulatory Grade micrObial Sequences (FDA-ARGOS): Supporting development and validation of Infectious Disease Dx tests.</title>
        <authorList>
            <person name="Campos J."/>
            <person name="Goldberg B."/>
            <person name="Tallon L."/>
            <person name="Sadzewicz L."/>
            <person name="Vavikolanu K."/>
            <person name="Mehta A."/>
            <person name="Aluvathingal J."/>
            <person name="Nadendla S."/>
            <person name="Nandy P."/>
            <person name="Geyer C."/>
            <person name="Yan Y."/>
            <person name="Sichtig H."/>
        </authorList>
    </citation>
    <scope>NUCLEOTIDE SEQUENCE [LARGE SCALE GENOMIC DNA]</scope>
    <source>
        <strain evidence="2 3">FDAARGOS_656</strain>
    </source>
</reference>
<feature type="region of interest" description="Disordered" evidence="1">
    <location>
        <begin position="38"/>
        <end position="62"/>
    </location>
</feature>
<protein>
    <submittedName>
        <fullName evidence="2">Uncharacterized protein</fullName>
    </submittedName>
</protein>
<evidence type="ECO:0000313" key="2">
    <source>
        <dbReference type="EMBL" id="KAF6070256.1"/>
    </source>
</evidence>
<proteinExistence type="predicted"/>